<dbReference type="AlphaFoldDB" id="A0A5B7DBL3"/>
<sequence>MSQAVVDPDISPLYLTCRCPVQVQVKRNRALRYPEVLKLKLLSSGSAESNRDIKTTRGALTFFKT</sequence>
<reference evidence="1 2" key="1">
    <citation type="submission" date="2019-05" db="EMBL/GenBank/DDBJ databases">
        <title>Another draft genome of Portunus trituberculatus and its Hox gene families provides insights of decapod evolution.</title>
        <authorList>
            <person name="Jeong J.-H."/>
            <person name="Song I."/>
            <person name="Kim S."/>
            <person name="Choi T."/>
            <person name="Kim D."/>
            <person name="Ryu S."/>
            <person name="Kim W."/>
        </authorList>
    </citation>
    <scope>NUCLEOTIDE SEQUENCE [LARGE SCALE GENOMIC DNA]</scope>
    <source>
        <tissue evidence="1">Muscle</tissue>
    </source>
</reference>
<gene>
    <name evidence="1" type="ORF">E2C01_011507</name>
</gene>
<name>A0A5B7DBL3_PORTR</name>
<keyword evidence="2" id="KW-1185">Reference proteome</keyword>
<evidence type="ECO:0000313" key="1">
    <source>
        <dbReference type="EMBL" id="MPC18619.1"/>
    </source>
</evidence>
<comment type="caution">
    <text evidence="1">The sequence shown here is derived from an EMBL/GenBank/DDBJ whole genome shotgun (WGS) entry which is preliminary data.</text>
</comment>
<dbReference type="Proteomes" id="UP000324222">
    <property type="component" value="Unassembled WGS sequence"/>
</dbReference>
<accession>A0A5B7DBL3</accession>
<organism evidence="1 2">
    <name type="scientific">Portunus trituberculatus</name>
    <name type="common">Swimming crab</name>
    <name type="synonym">Neptunus trituberculatus</name>
    <dbReference type="NCBI Taxonomy" id="210409"/>
    <lineage>
        <taxon>Eukaryota</taxon>
        <taxon>Metazoa</taxon>
        <taxon>Ecdysozoa</taxon>
        <taxon>Arthropoda</taxon>
        <taxon>Crustacea</taxon>
        <taxon>Multicrustacea</taxon>
        <taxon>Malacostraca</taxon>
        <taxon>Eumalacostraca</taxon>
        <taxon>Eucarida</taxon>
        <taxon>Decapoda</taxon>
        <taxon>Pleocyemata</taxon>
        <taxon>Brachyura</taxon>
        <taxon>Eubrachyura</taxon>
        <taxon>Portunoidea</taxon>
        <taxon>Portunidae</taxon>
        <taxon>Portuninae</taxon>
        <taxon>Portunus</taxon>
    </lineage>
</organism>
<protein>
    <submittedName>
        <fullName evidence="1">Uncharacterized protein</fullName>
    </submittedName>
</protein>
<evidence type="ECO:0000313" key="2">
    <source>
        <dbReference type="Proteomes" id="UP000324222"/>
    </source>
</evidence>
<dbReference type="EMBL" id="VSRR010000697">
    <property type="protein sequence ID" value="MPC18619.1"/>
    <property type="molecule type" value="Genomic_DNA"/>
</dbReference>
<proteinExistence type="predicted"/>